<gene>
    <name evidence="3" type="ORF">MTBPR1_50222</name>
</gene>
<dbReference type="AlphaFoldDB" id="A0A1C3RJL9"/>
<sequence>MKKVMLALCAFVFFTGVAQAEEVQVNDFGLYHQDWFLESFLDMAEDFEGAKEEGKRFAIIWEQKGCPYCKDLHAKTLSQENIRKYMQDNFVVVQMNIWGDRDVMDFDGTEMTEKEFAAKNGIAFTPTIQFLHEDLTGKEGIKRDAARLPGFFRPFHFKAMLNYVNEKMYEGDKPFQRYIVELAQSGKKP</sequence>
<dbReference type="STRING" id="1867952.MTBPR1_50222"/>
<dbReference type="RefSeq" id="WP_083223086.1">
    <property type="nucleotide sequence ID" value="NZ_FLYE01000044.1"/>
</dbReference>
<dbReference type="InterPro" id="IPR036249">
    <property type="entry name" value="Thioredoxin-like_sf"/>
</dbReference>
<evidence type="ECO:0000313" key="3">
    <source>
        <dbReference type="EMBL" id="SCA57466.1"/>
    </source>
</evidence>
<evidence type="ECO:0000313" key="4">
    <source>
        <dbReference type="Proteomes" id="UP000231658"/>
    </source>
</evidence>
<feature type="signal peptide" evidence="1">
    <location>
        <begin position="1"/>
        <end position="20"/>
    </location>
</feature>
<evidence type="ECO:0000259" key="2">
    <source>
        <dbReference type="Pfam" id="PF13098"/>
    </source>
</evidence>
<reference evidence="3 4" key="1">
    <citation type="submission" date="2016-07" db="EMBL/GenBank/DDBJ databases">
        <authorList>
            <person name="Lefevre C.T."/>
        </authorList>
    </citation>
    <scope>NUCLEOTIDE SEQUENCE [LARGE SCALE GENOMIC DNA]</scope>
    <source>
        <strain evidence="3">PR1</strain>
    </source>
</reference>
<name>A0A1C3RJL9_9PROT</name>
<dbReference type="InterPro" id="IPR012336">
    <property type="entry name" value="Thioredoxin-like_fold"/>
</dbReference>
<dbReference type="Gene3D" id="3.40.30.10">
    <property type="entry name" value="Glutaredoxin"/>
    <property type="match status" value="1"/>
</dbReference>
<dbReference type="Proteomes" id="UP000231658">
    <property type="component" value="Unassembled WGS sequence"/>
</dbReference>
<dbReference type="SUPFAM" id="SSF52833">
    <property type="entry name" value="Thioredoxin-like"/>
    <property type="match status" value="1"/>
</dbReference>
<evidence type="ECO:0000256" key="1">
    <source>
        <dbReference type="SAM" id="SignalP"/>
    </source>
</evidence>
<organism evidence="3 4">
    <name type="scientific">Candidatus Terasakiella magnetica</name>
    <dbReference type="NCBI Taxonomy" id="1867952"/>
    <lineage>
        <taxon>Bacteria</taxon>
        <taxon>Pseudomonadati</taxon>
        <taxon>Pseudomonadota</taxon>
        <taxon>Alphaproteobacteria</taxon>
        <taxon>Rhodospirillales</taxon>
        <taxon>Terasakiellaceae</taxon>
        <taxon>Terasakiella</taxon>
    </lineage>
</organism>
<keyword evidence="1" id="KW-0732">Signal</keyword>
<dbReference type="Pfam" id="PF13098">
    <property type="entry name" value="Thioredoxin_2"/>
    <property type="match status" value="1"/>
</dbReference>
<feature type="domain" description="Thioredoxin-like fold" evidence="2">
    <location>
        <begin position="50"/>
        <end position="158"/>
    </location>
</feature>
<feature type="chain" id="PRO_5008680832" evidence="1">
    <location>
        <begin position="21"/>
        <end position="189"/>
    </location>
</feature>
<dbReference type="EMBL" id="FLYE01000044">
    <property type="protein sequence ID" value="SCA57466.1"/>
    <property type="molecule type" value="Genomic_DNA"/>
</dbReference>
<accession>A0A1C3RJL9</accession>
<dbReference type="InterPro" id="IPR041737">
    <property type="entry name" value="SoxW"/>
</dbReference>
<protein>
    <submittedName>
        <fullName evidence="3">Putative thioredoxin-like protein</fullName>
    </submittedName>
</protein>
<keyword evidence="4" id="KW-1185">Reference proteome</keyword>
<proteinExistence type="predicted"/>
<dbReference type="CDD" id="cd02951">
    <property type="entry name" value="SoxW"/>
    <property type="match status" value="1"/>
</dbReference>